<accession>A0A4D4LQD5</accession>
<keyword evidence="4 8" id="KW-0812">Transmembrane</keyword>
<feature type="transmembrane region" description="Helical" evidence="8">
    <location>
        <begin position="390"/>
        <end position="408"/>
    </location>
</feature>
<gene>
    <name evidence="10" type="ORF">SVIO_110300</name>
</gene>
<dbReference type="InterPro" id="IPR005828">
    <property type="entry name" value="MFS_sugar_transport-like"/>
</dbReference>
<keyword evidence="7 8" id="KW-0472">Membrane</keyword>
<keyword evidence="3" id="KW-1003">Cell membrane</keyword>
<dbReference type="InterPro" id="IPR005829">
    <property type="entry name" value="Sugar_transporter_CS"/>
</dbReference>
<dbReference type="PANTHER" id="PTHR43528:SF1">
    <property type="entry name" value="ALPHA-KETOGLUTARATE PERMEASE"/>
    <property type="match status" value="1"/>
</dbReference>
<evidence type="ECO:0000259" key="9">
    <source>
        <dbReference type="PROSITE" id="PS50850"/>
    </source>
</evidence>
<dbReference type="Proteomes" id="UP000301309">
    <property type="component" value="Unassembled WGS sequence"/>
</dbReference>
<evidence type="ECO:0000313" key="10">
    <source>
        <dbReference type="EMBL" id="GDY60407.1"/>
    </source>
</evidence>
<feature type="transmembrane region" description="Helical" evidence="8">
    <location>
        <begin position="69"/>
        <end position="93"/>
    </location>
</feature>
<dbReference type="AlphaFoldDB" id="A0A4D4LQD5"/>
<dbReference type="Pfam" id="PF00083">
    <property type="entry name" value="Sugar_tr"/>
    <property type="match status" value="2"/>
</dbReference>
<evidence type="ECO:0000256" key="5">
    <source>
        <dbReference type="ARBA" id="ARBA00022847"/>
    </source>
</evidence>
<evidence type="ECO:0000256" key="4">
    <source>
        <dbReference type="ARBA" id="ARBA00022692"/>
    </source>
</evidence>
<dbReference type="InterPro" id="IPR051084">
    <property type="entry name" value="H+-coupled_symporters"/>
</dbReference>
<feature type="transmembrane region" description="Helical" evidence="8">
    <location>
        <begin position="420"/>
        <end position="437"/>
    </location>
</feature>
<protein>
    <submittedName>
        <fullName evidence="10">MFS transporter</fullName>
    </submittedName>
</protein>
<organism evidence="10 11">
    <name type="scientific">Streptomyces violaceusniger</name>
    <dbReference type="NCBI Taxonomy" id="68280"/>
    <lineage>
        <taxon>Bacteria</taxon>
        <taxon>Bacillati</taxon>
        <taxon>Actinomycetota</taxon>
        <taxon>Actinomycetes</taxon>
        <taxon>Kitasatosporales</taxon>
        <taxon>Streptomycetaceae</taxon>
        <taxon>Streptomyces</taxon>
        <taxon>Streptomyces violaceusniger group</taxon>
    </lineage>
</organism>
<keyword evidence="5" id="KW-0769">Symport</keyword>
<reference evidence="10 11" key="1">
    <citation type="journal article" date="2020" name="Int. J. Syst. Evol. Microbiol.">
        <title>Reclassification of Streptomyces castelarensis and Streptomyces sporoclivatus as later heterotypic synonyms of Streptomyces antimycoticus.</title>
        <authorList>
            <person name="Komaki H."/>
            <person name="Tamura T."/>
        </authorList>
    </citation>
    <scope>NUCLEOTIDE SEQUENCE [LARGE SCALE GENOMIC DNA]</scope>
    <source>
        <strain evidence="10 11">NBRC 13459</strain>
    </source>
</reference>
<evidence type="ECO:0000256" key="6">
    <source>
        <dbReference type="ARBA" id="ARBA00022989"/>
    </source>
</evidence>
<evidence type="ECO:0000256" key="1">
    <source>
        <dbReference type="ARBA" id="ARBA00004651"/>
    </source>
</evidence>
<dbReference type="OrthoDB" id="9066401at2"/>
<dbReference type="PANTHER" id="PTHR43528">
    <property type="entry name" value="ALPHA-KETOGLUTARATE PERMEASE"/>
    <property type="match status" value="1"/>
</dbReference>
<feature type="transmembrane region" description="Helical" evidence="8">
    <location>
        <begin position="329"/>
        <end position="347"/>
    </location>
</feature>
<sequence length="451" mass="47101">MSVSEPADLSLVAASPGTGTGASVSAARRRRNLASVALGNALEWYDWTAYAVFASFFSAQIFAPHDPKAAVLATFAVFAVGFAIRPVGGVLFGWLADRKGRKTSLLVAIACASGGMILIAVTPTYDQAGLLGAVVMLIARLLQGAAHTGEVAAAYTYIGEEAPARRRGLWASSIFASGTAAVMVATILGAILTSVLSKGAMASWGWRLPFVLGAVIALYTLYLRRKLDETEAFVARNQREGTGPASRRTSLVVGLWANRAAAARVFFMGAALGVYYYTWAIGAPAWAVTALGIPATSALWASVAAQAVGLMALPLAGALSDRIGRRPTMITFGIAAAVLAWPLDLLARGGTAWQFGLAMAAALVAFAFLGAVYPAVLAEFFPTGVRASGIAVPYALAATLFAGTAPYLRQWLGQIDMDGAFVTYVAATSLLTAWVMFRAPETRGMALTEKQ</sequence>
<feature type="transmembrane region" description="Helical" evidence="8">
    <location>
        <begin position="105"/>
        <end position="125"/>
    </location>
</feature>
<comment type="caution">
    <text evidence="10">The sequence shown here is derived from an EMBL/GenBank/DDBJ whole genome shotgun (WGS) entry which is preliminary data.</text>
</comment>
<keyword evidence="6 8" id="KW-1133">Transmembrane helix</keyword>
<keyword evidence="2" id="KW-0813">Transport</keyword>
<dbReference type="PROSITE" id="PS50850">
    <property type="entry name" value="MFS"/>
    <property type="match status" value="1"/>
</dbReference>
<dbReference type="GO" id="GO:0005886">
    <property type="term" value="C:plasma membrane"/>
    <property type="evidence" value="ECO:0007669"/>
    <property type="project" value="UniProtKB-SubCell"/>
</dbReference>
<keyword evidence="11" id="KW-1185">Reference proteome</keyword>
<feature type="transmembrane region" description="Helical" evidence="8">
    <location>
        <begin position="169"/>
        <end position="192"/>
    </location>
</feature>
<dbReference type="InterPro" id="IPR036259">
    <property type="entry name" value="MFS_trans_sf"/>
</dbReference>
<feature type="transmembrane region" description="Helical" evidence="8">
    <location>
        <begin position="353"/>
        <end position="378"/>
    </location>
</feature>
<dbReference type="Gene3D" id="1.20.1250.20">
    <property type="entry name" value="MFS general substrate transporter like domains"/>
    <property type="match status" value="2"/>
</dbReference>
<dbReference type="PROSITE" id="PS00216">
    <property type="entry name" value="SUGAR_TRANSPORT_1"/>
    <property type="match status" value="1"/>
</dbReference>
<feature type="transmembrane region" description="Helical" evidence="8">
    <location>
        <begin position="265"/>
        <end position="286"/>
    </location>
</feature>
<dbReference type="InterPro" id="IPR020846">
    <property type="entry name" value="MFS_dom"/>
</dbReference>
<feature type="domain" description="Major facilitator superfamily (MFS) profile" evidence="9">
    <location>
        <begin position="32"/>
        <end position="443"/>
    </location>
</feature>
<evidence type="ECO:0000256" key="8">
    <source>
        <dbReference type="SAM" id="Phobius"/>
    </source>
</evidence>
<evidence type="ECO:0000313" key="11">
    <source>
        <dbReference type="Proteomes" id="UP000301309"/>
    </source>
</evidence>
<dbReference type="SUPFAM" id="SSF103473">
    <property type="entry name" value="MFS general substrate transporter"/>
    <property type="match status" value="1"/>
</dbReference>
<feature type="transmembrane region" description="Helical" evidence="8">
    <location>
        <begin position="131"/>
        <end position="157"/>
    </location>
</feature>
<feature type="transmembrane region" description="Helical" evidence="8">
    <location>
        <begin position="204"/>
        <end position="223"/>
    </location>
</feature>
<evidence type="ECO:0000256" key="7">
    <source>
        <dbReference type="ARBA" id="ARBA00023136"/>
    </source>
</evidence>
<evidence type="ECO:0000256" key="3">
    <source>
        <dbReference type="ARBA" id="ARBA00022475"/>
    </source>
</evidence>
<feature type="transmembrane region" description="Helical" evidence="8">
    <location>
        <begin position="298"/>
        <end position="317"/>
    </location>
</feature>
<dbReference type="EMBL" id="BJHW01000002">
    <property type="protein sequence ID" value="GDY60407.1"/>
    <property type="molecule type" value="Genomic_DNA"/>
</dbReference>
<name>A0A4D4LQD5_STRVO</name>
<evidence type="ECO:0000256" key="2">
    <source>
        <dbReference type="ARBA" id="ARBA00022448"/>
    </source>
</evidence>
<proteinExistence type="predicted"/>
<dbReference type="RefSeq" id="WP_137982225.1">
    <property type="nucleotide sequence ID" value="NZ_BAAASO010000052.1"/>
</dbReference>
<comment type="subcellular location">
    <subcellularLocation>
        <location evidence="1">Cell membrane</location>
        <topology evidence="1">Multi-pass membrane protein</topology>
    </subcellularLocation>
</comment>
<dbReference type="GO" id="GO:0015293">
    <property type="term" value="F:symporter activity"/>
    <property type="evidence" value="ECO:0007669"/>
    <property type="project" value="UniProtKB-KW"/>
</dbReference>